<dbReference type="EMBL" id="BMAW01005382">
    <property type="protein sequence ID" value="GFS93870.1"/>
    <property type="molecule type" value="Genomic_DNA"/>
</dbReference>
<feature type="region of interest" description="Disordered" evidence="1">
    <location>
        <begin position="1"/>
        <end position="51"/>
    </location>
</feature>
<dbReference type="Proteomes" id="UP000887013">
    <property type="component" value="Unassembled WGS sequence"/>
</dbReference>
<gene>
    <name evidence="2" type="primary">pol_1420</name>
    <name evidence="2" type="ORF">NPIL_551961</name>
</gene>
<comment type="caution">
    <text evidence="2">The sequence shown here is derived from an EMBL/GenBank/DDBJ whole genome shotgun (WGS) entry which is preliminary data.</text>
</comment>
<name>A0A8X6N492_NEPPI</name>
<evidence type="ECO:0000256" key="1">
    <source>
        <dbReference type="SAM" id="MobiDB-lite"/>
    </source>
</evidence>
<reference evidence="2" key="1">
    <citation type="submission" date="2020-08" db="EMBL/GenBank/DDBJ databases">
        <title>Multicomponent nature underlies the extraordinary mechanical properties of spider dragline silk.</title>
        <authorList>
            <person name="Kono N."/>
            <person name="Nakamura H."/>
            <person name="Mori M."/>
            <person name="Yoshida Y."/>
            <person name="Ohtoshi R."/>
            <person name="Malay A.D."/>
            <person name="Moran D.A.P."/>
            <person name="Tomita M."/>
            <person name="Numata K."/>
            <person name="Arakawa K."/>
        </authorList>
    </citation>
    <scope>NUCLEOTIDE SEQUENCE</scope>
</reference>
<protein>
    <submittedName>
        <fullName evidence="2">Retrovirus-related Pol polyprotein from transposon opus</fullName>
    </submittedName>
</protein>
<organism evidence="2 3">
    <name type="scientific">Nephila pilipes</name>
    <name type="common">Giant wood spider</name>
    <name type="synonym">Nephila maculata</name>
    <dbReference type="NCBI Taxonomy" id="299642"/>
    <lineage>
        <taxon>Eukaryota</taxon>
        <taxon>Metazoa</taxon>
        <taxon>Ecdysozoa</taxon>
        <taxon>Arthropoda</taxon>
        <taxon>Chelicerata</taxon>
        <taxon>Arachnida</taxon>
        <taxon>Araneae</taxon>
        <taxon>Araneomorphae</taxon>
        <taxon>Entelegynae</taxon>
        <taxon>Araneoidea</taxon>
        <taxon>Nephilidae</taxon>
        <taxon>Nephila</taxon>
    </lineage>
</organism>
<feature type="compositionally biased region" description="Basic and acidic residues" evidence="1">
    <location>
        <begin position="1"/>
        <end position="13"/>
    </location>
</feature>
<proteinExistence type="predicted"/>
<keyword evidence="3" id="KW-1185">Reference proteome</keyword>
<evidence type="ECO:0000313" key="3">
    <source>
        <dbReference type="Proteomes" id="UP000887013"/>
    </source>
</evidence>
<feature type="compositionally biased region" description="Polar residues" evidence="1">
    <location>
        <begin position="14"/>
        <end position="28"/>
    </location>
</feature>
<accession>A0A8X6N492</accession>
<dbReference type="OrthoDB" id="425619at2759"/>
<sequence length="264" mass="29932">MDYELQKLKRQLEAKQNGSSTRNTTPSAKKTAYSREYPFKPYAPKRSSSDIIFDKTNQAGSTSTFSRGDKLKTDNRSERLPVSCYGCDKPGVTKPRCPNCKSTTNKDPANFSNNSLHSCSSTPNQSAVLKLAREEDNFQKIRLSMSLADGQKSELEVYTTSVVIKLEGRVIRTPLIALPYAKGNRTLLGMNFLQKAGIVLNLKHRNWYFSDSPYRTYDFVKKVIVQEVQSRSNNEENTCLLRDEEGKCLTPEQRNDLSTLLKMF</sequence>
<evidence type="ECO:0000313" key="2">
    <source>
        <dbReference type="EMBL" id="GFS93870.1"/>
    </source>
</evidence>
<dbReference type="AlphaFoldDB" id="A0A8X6N492"/>